<evidence type="ECO:0000313" key="1">
    <source>
        <dbReference type="EMBL" id="CAG5097563.1"/>
    </source>
</evidence>
<evidence type="ECO:0000313" key="2">
    <source>
        <dbReference type="Proteomes" id="UP000786811"/>
    </source>
</evidence>
<sequence>MDLRVSRPSPSTLAVPETRRGSAKREIPWVLLSRGARSSGFWVWYLKGVPVLGTNALAHLAAPTSELISAGEINSRLDRRLESQEPSQYKQTKSYKVTLRSQSKSKRAAAVSPLSTTDYMYSVIGTAVANEDARPTYTLGLMLFSMHPTIHVPKKFSHT</sequence>
<reference evidence="1" key="1">
    <citation type="submission" date="2021-04" db="EMBL/GenBank/DDBJ databases">
        <authorList>
            <person name="Chebbi M.A.C M."/>
        </authorList>
    </citation>
    <scope>NUCLEOTIDE SEQUENCE</scope>
</reference>
<dbReference type="Proteomes" id="UP000786811">
    <property type="component" value="Unassembled WGS sequence"/>
</dbReference>
<gene>
    <name evidence="1" type="ORF">HICCMSTLAB_LOCUS8765</name>
</gene>
<accession>A0A8J2HJ03</accession>
<dbReference type="AlphaFoldDB" id="A0A8J2HJ03"/>
<comment type="caution">
    <text evidence="1">The sequence shown here is derived from an EMBL/GenBank/DDBJ whole genome shotgun (WGS) entry which is preliminary data.</text>
</comment>
<keyword evidence="2" id="KW-1185">Reference proteome</keyword>
<protein>
    <submittedName>
        <fullName evidence="1">Uncharacterized protein</fullName>
    </submittedName>
</protein>
<organism evidence="1 2">
    <name type="scientific">Cotesia congregata</name>
    <name type="common">Parasitoid wasp</name>
    <name type="synonym">Apanteles congregatus</name>
    <dbReference type="NCBI Taxonomy" id="51543"/>
    <lineage>
        <taxon>Eukaryota</taxon>
        <taxon>Metazoa</taxon>
        <taxon>Ecdysozoa</taxon>
        <taxon>Arthropoda</taxon>
        <taxon>Hexapoda</taxon>
        <taxon>Insecta</taxon>
        <taxon>Pterygota</taxon>
        <taxon>Neoptera</taxon>
        <taxon>Endopterygota</taxon>
        <taxon>Hymenoptera</taxon>
        <taxon>Apocrita</taxon>
        <taxon>Ichneumonoidea</taxon>
        <taxon>Braconidae</taxon>
        <taxon>Microgastrinae</taxon>
        <taxon>Cotesia</taxon>
    </lineage>
</organism>
<dbReference type="OrthoDB" id="10319023at2759"/>
<dbReference type="EMBL" id="CAJNRD030001121">
    <property type="protein sequence ID" value="CAG5097563.1"/>
    <property type="molecule type" value="Genomic_DNA"/>
</dbReference>
<proteinExistence type="predicted"/>
<name>A0A8J2HJ03_COTCN</name>